<proteinExistence type="predicted"/>
<accession>A0ABX7EYP6</accession>
<sequence length="76" mass="9084">METRVERPGFLAFHALLRDVEFLMIIKGLASLQSERISDLAHVPVTRMYVIRNRVLWPFDKRLRREHKIHRLVASF</sequence>
<keyword evidence="2" id="KW-1185">Reference proteome</keyword>
<dbReference type="EMBL" id="CP032405">
    <property type="protein sequence ID" value="QRF53427.1"/>
    <property type="molecule type" value="Genomic_DNA"/>
</dbReference>
<gene>
    <name evidence="1" type="ORF">D4A92_19235</name>
</gene>
<protein>
    <submittedName>
        <fullName evidence="1">Uncharacterized protein</fullName>
    </submittedName>
</protein>
<evidence type="ECO:0000313" key="1">
    <source>
        <dbReference type="EMBL" id="QRF53427.1"/>
    </source>
</evidence>
<organism evidence="1 2">
    <name type="scientific">Rhizobium rosettiformans</name>
    <dbReference type="NCBI Taxonomy" id="1368430"/>
    <lineage>
        <taxon>Bacteria</taxon>
        <taxon>Pseudomonadati</taxon>
        <taxon>Pseudomonadota</taxon>
        <taxon>Alphaproteobacteria</taxon>
        <taxon>Hyphomicrobiales</taxon>
        <taxon>Rhizobiaceae</taxon>
        <taxon>Rhizobium/Agrobacterium group</taxon>
        <taxon>Rhizobium</taxon>
    </lineage>
</organism>
<reference evidence="1 2" key="1">
    <citation type="submission" date="2018-09" db="EMBL/GenBank/DDBJ databases">
        <title>Rhizobium sp. MAE2-X.</title>
        <authorList>
            <person name="Lee Y."/>
            <person name="Jeon C.O."/>
        </authorList>
    </citation>
    <scope>NUCLEOTIDE SEQUENCE [LARGE SCALE GENOMIC DNA]</scope>
    <source>
        <strain evidence="1 2">MAE2-X</strain>
    </source>
</reference>
<evidence type="ECO:0000313" key="2">
    <source>
        <dbReference type="Proteomes" id="UP000596351"/>
    </source>
</evidence>
<dbReference type="Proteomes" id="UP000596351">
    <property type="component" value="Chromosome"/>
</dbReference>
<name>A0ABX7EYP6_9HYPH</name>